<dbReference type="Proteomes" id="UP000829720">
    <property type="component" value="Unassembled WGS sequence"/>
</dbReference>
<keyword evidence="4" id="KW-0677">Repeat</keyword>
<dbReference type="Pfam" id="PF04969">
    <property type="entry name" value="CS"/>
    <property type="match status" value="1"/>
</dbReference>
<dbReference type="InterPro" id="IPR007052">
    <property type="entry name" value="CS_dom"/>
</dbReference>
<dbReference type="InterPro" id="IPR008978">
    <property type="entry name" value="HSP20-like_chaperone"/>
</dbReference>
<dbReference type="GO" id="GO:0120293">
    <property type="term" value="C:dynein axonemal particle"/>
    <property type="evidence" value="ECO:0007669"/>
    <property type="project" value="UniProtKB-SubCell"/>
</dbReference>
<evidence type="ECO:0000256" key="11">
    <source>
        <dbReference type="PROSITE-ProRule" id="PRU00339"/>
    </source>
</evidence>
<dbReference type="EMBL" id="JAERUA010000001">
    <property type="protein sequence ID" value="KAI1904358.1"/>
    <property type="molecule type" value="Genomic_DNA"/>
</dbReference>
<evidence type="ECO:0000313" key="14">
    <source>
        <dbReference type="EMBL" id="KAI1904358.1"/>
    </source>
</evidence>
<evidence type="ECO:0000256" key="6">
    <source>
        <dbReference type="ARBA" id="ARBA00022902"/>
    </source>
</evidence>
<dbReference type="OrthoDB" id="348005at2759"/>
<evidence type="ECO:0000259" key="13">
    <source>
        <dbReference type="PROSITE" id="PS51203"/>
    </source>
</evidence>
<evidence type="ECO:0000256" key="2">
    <source>
        <dbReference type="ARBA" id="ARBA00004487"/>
    </source>
</evidence>
<dbReference type="CDD" id="cd06469">
    <property type="entry name" value="p23_DYX1C1_like"/>
    <property type="match status" value="1"/>
</dbReference>
<dbReference type="GO" id="GO:0030331">
    <property type="term" value="F:nuclear estrogen receptor binding"/>
    <property type="evidence" value="ECO:0007669"/>
    <property type="project" value="TreeGrafter"/>
</dbReference>
<keyword evidence="7" id="KW-0539">Nucleus</keyword>
<accession>A0A8T3EB48</accession>
<evidence type="ECO:0000256" key="9">
    <source>
        <dbReference type="ARBA" id="ARBA00024190"/>
    </source>
</evidence>
<comment type="subcellular location">
    <subcellularLocation>
        <location evidence="2">Cell projection</location>
        <location evidence="2">Neuron projection</location>
    </subcellularLocation>
    <subcellularLocation>
        <location evidence="9">Dynein axonemal particle</location>
    </subcellularLocation>
    <subcellularLocation>
        <location evidence="1">Nucleus</location>
    </subcellularLocation>
</comment>
<feature type="domain" description="CS" evidence="13">
    <location>
        <begin position="3"/>
        <end position="87"/>
    </location>
</feature>
<dbReference type="GO" id="GO:0007507">
    <property type="term" value="P:heart development"/>
    <property type="evidence" value="ECO:0007669"/>
    <property type="project" value="TreeGrafter"/>
</dbReference>
<sequence>MPLMVQDYSWTQSESMIYISVPLKGKKAGNVDIFATDEYLKVNFPPFLFEIFLFEPIDDDKSVAKIGDGVVIFSLHKKSVGLWEQLSLKNGDKEKFKEIRERAVLKAQEKSAADAKAKAVRKQEEKKYALQRMMQLEDEQRERIRKIKDEEREKVTAEMEAWKMKQKQEAEKTKAQERQMMDEENKQRKPNQISVPRSTYNKDMAKHGFQKRPDEHKQVILPAPRCSGNIKVHFTPRVFPTALRESRVAEEEEWLKKQTEARRACSTDIPELKDLKEEERNPDWLKEKGNKLFATGNYLAAVNAYNLAIELNRNIPALYSNRAACHLKLRNLHKAIEDSSKALSLLTPAVDNNAEARLKAHLRRGTAFCELELYTEGLQDYQSALKINPHNEAIQADAQKIRHIIQGGPSDFHEENEDQGI</sequence>
<dbReference type="Gene3D" id="1.25.40.10">
    <property type="entry name" value="Tetratricopeptide repeat domain"/>
    <property type="match status" value="1"/>
</dbReference>
<organism evidence="14 15">
    <name type="scientific">Albula goreensis</name>
    <dbReference type="NCBI Taxonomy" id="1534307"/>
    <lineage>
        <taxon>Eukaryota</taxon>
        <taxon>Metazoa</taxon>
        <taxon>Chordata</taxon>
        <taxon>Craniata</taxon>
        <taxon>Vertebrata</taxon>
        <taxon>Euteleostomi</taxon>
        <taxon>Actinopterygii</taxon>
        <taxon>Neopterygii</taxon>
        <taxon>Teleostei</taxon>
        <taxon>Albuliformes</taxon>
        <taxon>Albulidae</taxon>
        <taxon>Albula</taxon>
    </lineage>
</organism>
<evidence type="ECO:0000256" key="8">
    <source>
        <dbReference type="ARBA" id="ARBA00023273"/>
    </source>
</evidence>
<dbReference type="GO" id="GO:0007399">
    <property type="term" value="P:nervous system development"/>
    <property type="evidence" value="ECO:0007669"/>
    <property type="project" value="UniProtKB-KW"/>
</dbReference>
<dbReference type="AlphaFoldDB" id="A0A8T3EB48"/>
<evidence type="ECO:0000256" key="1">
    <source>
        <dbReference type="ARBA" id="ARBA00004123"/>
    </source>
</evidence>
<proteinExistence type="predicted"/>
<dbReference type="GO" id="GO:0005576">
    <property type="term" value="C:extracellular region"/>
    <property type="evidence" value="ECO:0007669"/>
    <property type="project" value="GOC"/>
</dbReference>
<dbReference type="SUPFAM" id="SSF49764">
    <property type="entry name" value="HSP20-like chaperones"/>
    <property type="match status" value="1"/>
</dbReference>
<dbReference type="FunFam" id="1.25.40.10:FF:000176">
    <property type="entry name" value="dynein assembly factor 4, axonemal isoform X1"/>
    <property type="match status" value="1"/>
</dbReference>
<keyword evidence="6" id="KW-0524">Neurogenesis</keyword>
<evidence type="ECO:0000256" key="12">
    <source>
        <dbReference type="SAM" id="MobiDB-lite"/>
    </source>
</evidence>
<keyword evidence="3" id="KW-0963">Cytoplasm</keyword>
<dbReference type="PANTHER" id="PTHR46492:SF1">
    <property type="entry name" value="DYNEIN AXONEMAL ASSEMBLY FACTOR 4"/>
    <property type="match status" value="1"/>
</dbReference>
<dbReference type="InterPro" id="IPR037894">
    <property type="entry name" value="CS_DYX1C1"/>
</dbReference>
<feature type="repeat" description="TPR" evidence="11">
    <location>
        <begin position="358"/>
        <end position="391"/>
    </location>
</feature>
<dbReference type="GO" id="GO:0003351">
    <property type="term" value="P:epithelial cilium movement involved in extracellular fluid movement"/>
    <property type="evidence" value="ECO:0007669"/>
    <property type="project" value="TreeGrafter"/>
</dbReference>
<dbReference type="GO" id="GO:0005634">
    <property type="term" value="C:nucleus"/>
    <property type="evidence" value="ECO:0007669"/>
    <property type="project" value="UniProtKB-SubCell"/>
</dbReference>
<evidence type="ECO:0000256" key="7">
    <source>
        <dbReference type="ARBA" id="ARBA00023242"/>
    </source>
</evidence>
<keyword evidence="5 11" id="KW-0802">TPR repeat</keyword>
<evidence type="ECO:0000256" key="3">
    <source>
        <dbReference type="ARBA" id="ARBA00022490"/>
    </source>
</evidence>
<dbReference type="Gene3D" id="2.60.40.790">
    <property type="match status" value="1"/>
</dbReference>
<dbReference type="PANTHER" id="PTHR46492">
    <property type="entry name" value="DYNEIN ASSEMBLY FACTOR 4, AXONEMAL"/>
    <property type="match status" value="1"/>
</dbReference>
<dbReference type="InterPro" id="IPR019734">
    <property type="entry name" value="TPR_rpt"/>
</dbReference>
<dbReference type="GO" id="GO:0036158">
    <property type="term" value="P:outer dynein arm assembly"/>
    <property type="evidence" value="ECO:0007669"/>
    <property type="project" value="TreeGrafter"/>
</dbReference>
<feature type="region of interest" description="Disordered" evidence="12">
    <location>
        <begin position="163"/>
        <end position="194"/>
    </location>
</feature>
<dbReference type="GO" id="GO:0036159">
    <property type="term" value="P:inner dynein arm assembly"/>
    <property type="evidence" value="ECO:0007669"/>
    <property type="project" value="TreeGrafter"/>
</dbReference>
<dbReference type="PROSITE" id="PS50005">
    <property type="entry name" value="TPR"/>
    <property type="match status" value="1"/>
</dbReference>
<dbReference type="InterPro" id="IPR052004">
    <property type="entry name" value="Dynein_assembly_factor_4"/>
</dbReference>
<dbReference type="InterPro" id="IPR011990">
    <property type="entry name" value="TPR-like_helical_dom_sf"/>
</dbReference>
<dbReference type="SUPFAM" id="SSF48452">
    <property type="entry name" value="TPR-like"/>
    <property type="match status" value="1"/>
</dbReference>
<dbReference type="GO" id="GO:0007368">
    <property type="term" value="P:determination of left/right symmetry"/>
    <property type="evidence" value="ECO:0007669"/>
    <property type="project" value="TreeGrafter"/>
</dbReference>
<evidence type="ECO:0000256" key="4">
    <source>
        <dbReference type="ARBA" id="ARBA00022737"/>
    </source>
</evidence>
<comment type="caution">
    <text evidence="14">The sequence shown here is derived from an EMBL/GenBank/DDBJ whole genome shotgun (WGS) entry which is preliminary data.</text>
</comment>
<dbReference type="SMART" id="SM00028">
    <property type="entry name" value="TPR"/>
    <property type="match status" value="3"/>
</dbReference>
<dbReference type="PROSITE" id="PS51203">
    <property type="entry name" value="CS"/>
    <property type="match status" value="1"/>
</dbReference>
<protein>
    <recommendedName>
        <fullName evidence="10">Dynein axonemal assembly factor 4</fullName>
    </recommendedName>
</protein>
<keyword evidence="8" id="KW-0966">Cell projection</keyword>
<evidence type="ECO:0000256" key="10">
    <source>
        <dbReference type="ARBA" id="ARBA00024430"/>
    </source>
</evidence>
<reference evidence="14" key="1">
    <citation type="submission" date="2021-01" db="EMBL/GenBank/DDBJ databases">
        <authorList>
            <person name="Zahm M."/>
            <person name="Roques C."/>
            <person name="Cabau C."/>
            <person name="Klopp C."/>
            <person name="Donnadieu C."/>
            <person name="Jouanno E."/>
            <person name="Lampietro C."/>
            <person name="Louis A."/>
            <person name="Herpin A."/>
            <person name="Echchiki A."/>
            <person name="Berthelot C."/>
            <person name="Parey E."/>
            <person name="Roest-Crollius H."/>
            <person name="Braasch I."/>
            <person name="Postlethwait J."/>
            <person name="Bobe J."/>
            <person name="Montfort J."/>
            <person name="Bouchez O."/>
            <person name="Begum T."/>
            <person name="Mejri S."/>
            <person name="Adams A."/>
            <person name="Chen W.-J."/>
            <person name="Guiguen Y."/>
        </authorList>
    </citation>
    <scope>NUCLEOTIDE SEQUENCE</scope>
    <source>
        <tissue evidence="14">Blood</tissue>
    </source>
</reference>
<dbReference type="GO" id="GO:0043005">
    <property type="term" value="C:neuron projection"/>
    <property type="evidence" value="ECO:0007669"/>
    <property type="project" value="UniProtKB-SubCell"/>
</dbReference>
<keyword evidence="15" id="KW-1185">Reference proteome</keyword>
<evidence type="ECO:0000313" key="15">
    <source>
        <dbReference type="Proteomes" id="UP000829720"/>
    </source>
</evidence>
<name>A0A8T3EB48_9TELE</name>
<dbReference type="FunFam" id="2.60.40.790:FF:000015">
    <property type="entry name" value="dynein assembly factor 4, axonemal isoform X1"/>
    <property type="match status" value="1"/>
</dbReference>
<feature type="compositionally biased region" description="Basic and acidic residues" evidence="12">
    <location>
        <begin position="163"/>
        <end position="187"/>
    </location>
</feature>
<gene>
    <name evidence="14" type="ORF">AGOR_G00004830</name>
</gene>
<evidence type="ECO:0000256" key="5">
    <source>
        <dbReference type="ARBA" id="ARBA00022803"/>
    </source>
</evidence>